<evidence type="ECO:0000256" key="7">
    <source>
        <dbReference type="RuleBase" id="RU363053"/>
    </source>
</evidence>
<evidence type="ECO:0000256" key="4">
    <source>
        <dbReference type="ARBA" id="ARBA00022989"/>
    </source>
</evidence>
<evidence type="ECO:0000256" key="6">
    <source>
        <dbReference type="ARBA" id="ARBA00049743"/>
    </source>
</evidence>
<dbReference type="InterPro" id="IPR007248">
    <property type="entry name" value="Mpv17_PMP22"/>
</dbReference>
<dbReference type="FunCoup" id="A0A2J7PEQ7">
    <property type="interactions" value="356"/>
</dbReference>
<dbReference type="GO" id="GO:0016020">
    <property type="term" value="C:membrane"/>
    <property type="evidence" value="ECO:0007669"/>
    <property type="project" value="UniProtKB-SubCell"/>
</dbReference>
<evidence type="ECO:0000256" key="2">
    <source>
        <dbReference type="ARBA" id="ARBA00006824"/>
    </source>
</evidence>
<dbReference type="STRING" id="105785.A0A2J7PEQ7"/>
<evidence type="ECO:0000313" key="9">
    <source>
        <dbReference type="Proteomes" id="UP000235965"/>
    </source>
</evidence>
<organism evidence="8 9">
    <name type="scientific">Cryptotermes secundus</name>
    <dbReference type="NCBI Taxonomy" id="105785"/>
    <lineage>
        <taxon>Eukaryota</taxon>
        <taxon>Metazoa</taxon>
        <taxon>Ecdysozoa</taxon>
        <taxon>Arthropoda</taxon>
        <taxon>Hexapoda</taxon>
        <taxon>Insecta</taxon>
        <taxon>Pterygota</taxon>
        <taxon>Neoptera</taxon>
        <taxon>Polyneoptera</taxon>
        <taxon>Dictyoptera</taxon>
        <taxon>Blattodea</taxon>
        <taxon>Blattoidea</taxon>
        <taxon>Termitoidae</taxon>
        <taxon>Kalotermitidae</taxon>
        <taxon>Cryptotermitinae</taxon>
        <taxon>Cryptotermes</taxon>
    </lineage>
</organism>
<accession>A0A2J7PEQ7</accession>
<dbReference type="Pfam" id="PF04117">
    <property type="entry name" value="Mpv17_PMP22"/>
    <property type="match status" value="1"/>
</dbReference>
<dbReference type="InParanoid" id="A0A2J7PEQ7"/>
<dbReference type="AlphaFoldDB" id="A0A2J7PEQ7"/>
<comment type="similarity">
    <text evidence="2 7">Belongs to the peroxisomal membrane protein PXMP2/4 family.</text>
</comment>
<sequence length="185" mass="20938">MNYLWKLFGTYRGVLYAHPVYTQAVQSSILMGLGDIISQAAFEGRGIKDIDKGRAIRFAGIGLFFTGPVLQLWYMKLAKLKAKSLYAVTAKKVVADQLVAAPMVLFTIMSSVYLMEGHTVEQTKEKLKNDYCEVLLTNYKVWPLVQFVNFSLVPVNFQVLLVQIVAIFWNTYVSLKSHKVSFIVL</sequence>
<dbReference type="EMBL" id="NEVH01026090">
    <property type="protein sequence ID" value="PNF14816.1"/>
    <property type="molecule type" value="Genomic_DNA"/>
</dbReference>
<reference evidence="8 9" key="1">
    <citation type="submission" date="2017-12" db="EMBL/GenBank/DDBJ databases">
        <title>Hemimetabolous genomes reveal molecular basis of termite eusociality.</title>
        <authorList>
            <person name="Harrison M.C."/>
            <person name="Jongepier E."/>
            <person name="Robertson H.M."/>
            <person name="Arning N."/>
            <person name="Bitard-Feildel T."/>
            <person name="Chao H."/>
            <person name="Childers C.P."/>
            <person name="Dinh H."/>
            <person name="Doddapaneni H."/>
            <person name="Dugan S."/>
            <person name="Gowin J."/>
            <person name="Greiner C."/>
            <person name="Han Y."/>
            <person name="Hu H."/>
            <person name="Hughes D.S.T."/>
            <person name="Huylmans A.-K."/>
            <person name="Kemena C."/>
            <person name="Kremer L.P.M."/>
            <person name="Lee S.L."/>
            <person name="Lopez-Ezquerra A."/>
            <person name="Mallet L."/>
            <person name="Monroy-Kuhn J.M."/>
            <person name="Moser A."/>
            <person name="Murali S.C."/>
            <person name="Muzny D.M."/>
            <person name="Otani S."/>
            <person name="Piulachs M.-D."/>
            <person name="Poelchau M."/>
            <person name="Qu J."/>
            <person name="Schaub F."/>
            <person name="Wada-Katsumata A."/>
            <person name="Worley K.C."/>
            <person name="Xie Q."/>
            <person name="Ylla G."/>
            <person name="Poulsen M."/>
            <person name="Gibbs R.A."/>
            <person name="Schal C."/>
            <person name="Richards S."/>
            <person name="Belles X."/>
            <person name="Korb J."/>
            <person name="Bornberg-Bauer E."/>
        </authorList>
    </citation>
    <scope>NUCLEOTIDE SEQUENCE [LARGE SCALE GENOMIC DNA]</scope>
    <source>
        <tissue evidence="8">Whole body</tissue>
    </source>
</reference>
<evidence type="ECO:0000256" key="1">
    <source>
        <dbReference type="ARBA" id="ARBA00004141"/>
    </source>
</evidence>
<feature type="transmembrane region" description="Helical" evidence="7">
    <location>
        <begin position="94"/>
        <end position="115"/>
    </location>
</feature>
<protein>
    <recommendedName>
        <fullName evidence="6">Mitochondrial inner membrane protein Mpv17</fullName>
    </recommendedName>
</protein>
<gene>
    <name evidence="8" type="primary">Mpv17</name>
    <name evidence="8" type="ORF">B7P43_G07027</name>
</gene>
<evidence type="ECO:0000256" key="5">
    <source>
        <dbReference type="ARBA" id="ARBA00023136"/>
    </source>
</evidence>
<keyword evidence="4 7" id="KW-1133">Transmembrane helix</keyword>
<keyword evidence="5 7" id="KW-0472">Membrane</keyword>
<dbReference type="OrthoDB" id="430207at2759"/>
<feature type="transmembrane region" description="Helical" evidence="7">
    <location>
        <begin position="147"/>
        <end position="169"/>
    </location>
</feature>
<keyword evidence="3 7" id="KW-0812">Transmembrane</keyword>
<dbReference type="Proteomes" id="UP000235965">
    <property type="component" value="Unassembled WGS sequence"/>
</dbReference>
<dbReference type="GO" id="GO:0005739">
    <property type="term" value="C:mitochondrion"/>
    <property type="evidence" value="ECO:0007669"/>
    <property type="project" value="TreeGrafter"/>
</dbReference>
<dbReference type="PANTHER" id="PTHR11266">
    <property type="entry name" value="PEROXISOMAL MEMBRANE PROTEIN 2, PXMP2 MPV17"/>
    <property type="match status" value="1"/>
</dbReference>
<comment type="subcellular location">
    <subcellularLocation>
        <location evidence="1">Membrane</location>
        <topology evidence="1">Multi-pass membrane protein</topology>
    </subcellularLocation>
</comment>
<feature type="transmembrane region" description="Helical" evidence="7">
    <location>
        <begin position="55"/>
        <end position="74"/>
    </location>
</feature>
<keyword evidence="9" id="KW-1185">Reference proteome</keyword>
<comment type="caution">
    <text evidence="8">The sequence shown here is derived from an EMBL/GenBank/DDBJ whole genome shotgun (WGS) entry which is preliminary data.</text>
</comment>
<dbReference type="GO" id="GO:1901858">
    <property type="term" value="P:regulation of mitochondrial DNA metabolic process"/>
    <property type="evidence" value="ECO:0007669"/>
    <property type="project" value="TreeGrafter"/>
</dbReference>
<proteinExistence type="inferred from homology"/>
<evidence type="ECO:0000313" key="8">
    <source>
        <dbReference type="EMBL" id="PNF14816.1"/>
    </source>
</evidence>
<dbReference type="PANTHER" id="PTHR11266:SF17">
    <property type="entry name" value="PROTEIN MPV17"/>
    <property type="match status" value="1"/>
</dbReference>
<dbReference type="GO" id="GO:0015267">
    <property type="term" value="F:channel activity"/>
    <property type="evidence" value="ECO:0007669"/>
    <property type="project" value="TreeGrafter"/>
</dbReference>
<evidence type="ECO:0000256" key="3">
    <source>
        <dbReference type="ARBA" id="ARBA00022692"/>
    </source>
</evidence>
<name>A0A2J7PEQ7_9NEOP</name>